<protein>
    <submittedName>
        <fullName evidence="2">Uncharacterized protein</fullName>
    </submittedName>
</protein>
<accession>A0A2A3YPN2</accession>
<sequence>MTDMAGPGASGRDASPLGAGERAVAADSTEPQTSPPLVSLTSLLGGDVEGGASCAADGTCD</sequence>
<proteinExistence type="predicted"/>
<reference evidence="2 3" key="1">
    <citation type="journal article" date="2017" name="Elife">
        <title>Extensive horizontal gene transfer in cheese-associated bacteria.</title>
        <authorList>
            <person name="Bonham K.S."/>
            <person name="Wolfe B.E."/>
            <person name="Dutton R.J."/>
        </authorList>
    </citation>
    <scope>NUCLEOTIDE SEQUENCE [LARGE SCALE GENOMIC DNA]</scope>
    <source>
        <strain evidence="2 3">341_9</strain>
    </source>
</reference>
<comment type="caution">
    <text evidence="2">The sequence shown here is derived from an EMBL/GenBank/DDBJ whole genome shotgun (WGS) entry which is preliminary data.</text>
</comment>
<name>A0A2A3YPN2_9MICO</name>
<evidence type="ECO:0000256" key="1">
    <source>
        <dbReference type="SAM" id="MobiDB-lite"/>
    </source>
</evidence>
<dbReference type="Proteomes" id="UP000218598">
    <property type="component" value="Unassembled WGS sequence"/>
</dbReference>
<organism evidence="2 3">
    <name type="scientific">Brachybacterium alimentarium</name>
    <dbReference type="NCBI Taxonomy" id="47845"/>
    <lineage>
        <taxon>Bacteria</taxon>
        <taxon>Bacillati</taxon>
        <taxon>Actinomycetota</taxon>
        <taxon>Actinomycetes</taxon>
        <taxon>Micrococcales</taxon>
        <taxon>Dermabacteraceae</taxon>
        <taxon>Brachybacterium</taxon>
    </lineage>
</organism>
<dbReference type="EMBL" id="NRGR01000001">
    <property type="protein sequence ID" value="PCC41055.1"/>
    <property type="molecule type" value="Genomic_DNA"/>
</dbReference>
<evidence type="ECO:0000313" key="3">
    <source>
        <dbReference type="Proteomes" id="UP000218598"/>
    </source>
</evidence>
<feature type="compositionally biased region" description="Low complexity" evidence="1">
    <location>
        <begin position="35"/>
        <end position="44"/>
    </location>
</feature>
<feature type="region of interest" description="Disordered" evidence="1">
    <location>
        <begin position="1"/>
        <end position="61"/>
    </location>
</feature>
<gene>
    <name evidence="2" type="ORF">CIK66_00350</name>
</gene>
<dbReference type="AlphaFoldDB" id="A0A2A3YPN2"/>
<evidence type="ECO:0000313" key="2">
    <source>
        <dbReference type="EMBL" id="PCC41055.1"/>
    </source>
</evidence>
<keyword evidence="3" id="KW-1185">Reference proteome</keyword>